<dbReference type="InterPro" id="IPR003675">
    <property type="entry name" value="Rce1/LyrA-like_dom"/>
</dbReference>
<keyword evidence="3" id="KW-0482">Metalloprotease</keyword>
<dbReference type="AlphaFoldDB" id="A0AAI8CHH3"/>
<dbReference type="GO" id="GO:0004175">
    <property type="term" value="F:endopeptidase activity"/>
    <property type="evidence" value="ECO:0007669"/>
    <property type="project" value="UniProtKB-ARBA"/>
</dbReference>
<feature type="transmembrane region" description="Helical" evidence="1">
    <location>
        <begin position="181"/>
        <end position="198"/>
    </location>
</feature>
<keyword evidence="1" id="KW-0472">Membrane</keyword>
<keyword evidence="3" id="KW-0378">Hydrolase</keyword>
<keyword evidence="1" id="KW-1133">Transmembrane helix</keyword>
<feature type="transmembrane region" description="Helical" evidence="1">
    <location>
        <begin position="142"/>
        <end position="160"/>
    </location>
</feature>
<feature type="transmembrane region" description="Helical" evidence="1">
    <location>
        <begin position="67"/>
        <end position="88"/>
    </location>
</feature>
<organism evidence="3 4">
    <name type="scientific">Flavobacterium columnare</name>
    <dbReference type="NCBI Taxonomy" id="996"/>
    <lineage>
        <taxon>Bacteria</taxon>
        <taxon>Pseudomonadati</taxon>
        <taxon>Bacteroidota</taxon>
        <taxon>Flavobacteriia</taxon>
        <taxon>Flavobacteriales</taxon>
        <taxon>Flavobacteriaceae</taxon>
        <taxon>Flavobacterium</taxon>
    </lineage>
</organism>
<keyword evidence="1" id="KW-0812">Transmembrane</keyword>
<proteinExistence type="predicted"/>
<dbReference type="RefSeq" id="WP_014165445.1">
    <property type="nucleotide sequence ID" value="NZ_CP010992.1"/>
</dbReference>
<dbReference type="GO" id="GO:0008237">
    <property type="term" value="F:metallopeptidase activity"/>
    <property type="evidence" value="ECO:0007669"/>
    <property type="project" value="UniProtKB-KW"/>
</dbReference>
<keyword evidence="3" id="KW-0645">Protease</keyword>
<reference evidence="4" key="1">
    <citation type="submission" date="2016-03" db="EMBL/GenBank/DDBJ databases">
        <title>Flavobacterium columnare strain B185, complete genome.</title>
        <authorList>
            <person name="Sundberg L.-R."/>
            <person name="Papponen P."/>
            <person name="Laanto E."/>
        </authorList>
    </citation>
    <scope>NUCLEOTIDE SEQUENCE [LARGE SCALE GENOMIC DNA]</scope>
    <source>
        <strain evidence="4">B185</strain>
    </source>
</reference>
<feature type="transmembrane region" description="Helical" evidence="1">
    <location>
        <begin position="204"/>
        <end position="225"/>
    </location>
</feature>
<feature type="transmembrane region" description="Helical" evidence="1">
    <location>
        <begin position="16"/>
        <end position="39"/>
    </location>
</feature>
<evidence type="ECO:0000313" key="3">
    <source>
        <dbReference type="EMBL" id="AMO19887.1"/>
    </source>
</evidence>
<sequence length="310" mass="35734">MFLEQAFFNGNKFWKYLLGTFIVFIFTLIGQVPFMIAVFSKLEEKKDTIYGKDEAALLQVLDSNFQLFLMLLSFVFAFFGFILVVKTLHKQPLVKIITSRVSIDWNRVLFSFTVWAFLQVLILLVSYFISPTDYQWNFELKPFLALFFIALFMIPIQTSIEELIFRGYLMQGLALVFKNKLIPLVFTSVLFGVLHISNPEVAKLGNVLVLYYIGTGVFLGIITLMDEGMELSLGFHAANNLITALLVTSKWTVLQTASVLKDVSNPKLSFELFLPIVIIFPILLMIFSNKYHWKNWEEKLKGTILIQNKR</sequence>
<name>A0AAI8CHH3_9FLAO</name>
<dbReference type="Pfam" id="PF02517">
    <property type="entry name" value="Rce1-like"/>
    <property type="match status" value="1"/>
</dbReference>
<dbReference type="PANTHER" id="PTHR39430:SF1">
    <property type="entry name" value="PROTEASE"/>
    <property type="match status" value="1"/>
</dbReference>
<feature type="domain" description="CAAX prenyl protease 2/Lysostaphin resistance protein A-like" evidence="2">
    <location>
        <begin position="145"/>
        <end position="242"/>
    </location>
</feature>
<feature type="transmembrane region" description="Helical" evidence="1">
    <location>
        <begin position="272"/>
        <end position="291"/>
    </location>
</feature>
<feature type="transmembrane region" description="Helical" evidence="1">
    <location>
        <begin position="108"/>
        <end position="130"/>
    </location>
</feature>
<dbReference type="PANTHER" id="PTHR39430">
    <property type="entry name" value="MEMBRANE-ASSOCIATED PROTEASE-RELATED"/>
    <property type="match status" value="1"/>
</dbReference>
<dbReference type="Proteomes" id="UP000304840">
    <property type="component" value="Chromosome"/>
</dbReference>
<protein>
    <submittedName>
        <fullName evidence="3">CPBP family intramembrane metalloprotease</fullName>
    </submittedName>
</protein>
<evidence type="ECO:0000259" key="2">
    <source>
        <dbReference type="Pfam" id="PF02517"/>
    </source>
</evidence>
<dbReference type="EMBL" id="CP010992">
    <property type="protein sequence ID" value="AMO19887.1"/>
    <property type="molecule type" value="Genomic_DNA"/>
</dbReference>
<feature type="transmembrane region" description="Helical" evidence="1">
    <location>
        <begin position="237"/>
        <end position="260"/>
    </location>
</feature>
<dbReference type="GeneID" id="60759395"/>
<dbReference type="GO" id="GO:0080120">
    <property type="term" value="P:CAAX-box protein maturation"/>
    <property type="evidence" value="ECO:0007669"/>
    <property type="project" value="UniProtKB-ARBA"/>
</dbReference>
<evidence type="ECO:0000313" key="4">
    <source>
        <dbReference type="Proteomes" id="UP000304840"/>
    </source>
</evidence>
<evidence type="ECO:0000256" key="1">
    <source>
        <dbReference type="SAM" id="Phobius"/>
    </source>
</evidence>
<accession>A0AAI8CHH3</accession>
<reference evidence="3 4" key="2">
    <citation type="submission" date="2019-05" db="EMBL/GenBank/DDBJ databases">
        <authorList>
            <person name="Ravantti J.J."/>
        </authorList>
    </citation>
    <scope>NUCLEOTIDE SEQUENCE [LARGE SCALE GENOMIC DNA]</scope>
    <source>
        <strain evidence="3 4">B185</strain>
    </source>
</reference>
<gene>
    <name evidence="3" type="ORF">UN65_05565</name>
</gene>